<dbReference type="Proteomes" id="UP000248987">
    <property type="component" value="Unassembled WGS sequence"/>
</dbReference>
<name>A0A327SFM2_9FLAO</name>
<keyword evidence="1" id="KW-0812">Transmembrane</keyword>
<organism evidence="2 3">
    <name type="scientific">Gelidibacter algens</name>
    <dbReference type="NCBI Taxonomy" id="49280"/>
    <lineage>
        <taxon>Bacteria</taxon>
        <taxon>Pseudomonadati</taxon>
        <taxon>Bacteroidota</taxon>
        <taxon>Flavobacteriia</taxon>
        <taxon>Flavobacteriales</taxon>
        <taxon>Flavobacteriaceae</taxon>
        <taxon>Gelidibacter</taxon>
    </lineage>
</organism>
<dbReference type="EMBL" id="QLLQ01000002">
    <property type="protein sequence ID" value="RAJ26734.1"/>
    <property type="molecule type" value="Genomic_DNA"/>
</dbReference>
<keyword evidence="1" id="KW-1133">Transmembrane helix</keyword>
<keyword evidence="3" id="KW-1185">Reference proteome</keyword>
<comment type="caution">
    <text evidence="2">The sequence shown here is derived from an EMBL/GenBank/DDBJ whole genome shotgun (WGS) entry which is preliminary data.</text>
</comment>
<keyword evidence="1" id="KW-0472">Membrane</keyword>
<dbReference type="AlphaFoldDB" id="A0A327SFM2"/>
<gene>
    <name evidence="2" type="ORF">LX77_00989</name>
</gene>
<reference evidence="2 3" key="1">
    <citation type="submission" date="2018-06" db="EMBL/GenBank/DDBJ databases">
        <title>Genomic Encyclopedia of Archaeal and Bacterial Type Strains, Phase II (KMG-II): from individual species to whole genera.</title>
        <authorList>
            <person name="Goeker M."/>
        </authorList>
    </citation>
    <scope>NUCLEOTIDE SEQUENCE [LARGE SCALE GENOMIC DNA]</scope>
    <source>
        <strain evidence="2 3">DSM 12408</strain>
    </source>
</reference>
<accession>A0A327SFM2</accession>
<sequence>MYQPLLLDANWNNGVFMIVIFALVCVALIGILINFMMSGKKKNDSENLE</sequence>
<protein>
    <submittedName>
        <fullName evidence="2">Uncharacterized protein</fullName>
    </submittedName>
</protein>
<evidence type="ECO:0000313" key="3">
    <source>
        <dbReference type="Proteomes" id="UP000248987"/>
    </source>
</evidence>
<proteinExistence type="predicted"/>
<feature type="transmembrane region" description="Helical" evidence="1">
    <location>
        <begin position="15"/>
        <end position="35"/>
    </location>
</feature>
<evidence type="ECO:0000256" key="1">
    <source>
        <dbReference type="SAM" id="Phobius"/>
    </source>
</evidence>
<evidence type="ECO:0000313" key="2">
    <source>
        <dbReference type="EMBL" id="RAJ26734.1"/>
    </source>
</evidence>